<dbReference type="InterPro" id="IPR001611">
    <property type="entry name" value="Leu-rich_rpt"/>
</dbReference>
<evidence type="ECO:0000256" key="5">
    <source>
        <dbReference type="SAM" id="Phobius"/>
    </source>
</evidence>
<evidence type="ECO:0000313" key="6">
    <source>
        <dbReference type="EMBL" id="CAI4006546.1"/>
    </source>
</evidence>
<organism evidence="6">
    <name type="scientific">Cladocopium goreaui</name>
    <dbReference type="NCBI Taxonomy" id="2562237"/>
    <lineage>
        <taxon>Eukaryota</taxon>
        <taxon>Sar</taxon>
        <taxon>Alveolata</taxon>
        <taxon>Dinophyceae</taxon>
        <taxon>Suessiales</taxon>
        <taxon>Symbiodiniaceae</taxon>
        <taxon>Cladocopium</taxon>
    </lineage>
</organism>
<dbReference type="EMBL" id="CAMXCT020003848">
    <property type="protein sequence ID" value="CAL1159921.1"/>
    <property type="molecule type" value="Genomic_DNA"/>
</dbReference>
<keyword evidence="5" id="KW-1133">Transmembrane helix</keyword>
<sequence length="2045" mass="225251">MSTRRVHLATGPVDIVVDNSTAGDVIATVQSTLPDQPWHGKTLLSSGPRRFDHSDHVDDAENSGGCGSCGSCDLVLANFSVLAPPRRHGSHIATEKSGITIPQIQQLLDFVFTMVNMVGACGRWAETFGDERGRPLSFEAFNLYHANDWIIGPATAATDAHEACSYVELLGLRLRFLCGLSHMHGLNPYTFFSRASAATQPFENSVFQHTGYVEERDTNSLLLDVAATDLCHVAHVITDGLVGAETRVLPILGLLCKSRREQSFPMDLLQKGLSVDIAAAQASKEEDKTRILNSVRCPRARTWALDTPFPTQHPRYDAVNRALASHFALTSIQQSYRNGQAQAPSSLWQALRSDAERKNIQVSLTGCHSFRDPDLRILMDNLPSQLQSLRLDLAYTGLERLDDLAGASGASFGNALQTRVIRFAGSLRSISGLSALLCPSLRRLELWLSDLPDLEDIELGVSNKALLKLRLEELVLYVNGCPSVPRESKTALFAATRQLKQCLRRRPYMWVHIEDTNTWTLNLCLVKLKVGRSQSHLEIGSLNSPTPPASAASLAEIPESQIDPFPCHCCAKFHGNSHGYCNAHRLARFYHNAFSRCHLVFQYAELLMIFFVQATADIESRGLLALIVISLYPVLWMSLDRLVGGSATSICIVLISLLFASVSYALLRFDQMHRATLELSLASEAICSQAIRPANLSHLSLVFGSSADDFPNTGLRQSETDLTSNFRQARIHFLSFQNALRQALGEGEVTNATANAKIKRLADLETSQGADHDVLSCEIHCESLQQVQLVWLALSKRFQREEEPWKIVALWDGFAQEEERRCSKIVMSMNGYLATVVLCVASLTRLQGNLSELCLLADAFGLLEDAKPRRWLQRDGPNAKGSSSGERASLPRGSQILDALLLVLLSLARFIAMITAAYFTCQYFFRYGPSSLHESIDQLGQHRFVKVAFGERFDGSWWDALCLSGPYAVLVVVFARDLLCFSAPTAQKRKSRQLSQIVYDRYFGVEGTYYMFKVALLQLLTILLQAFGKLHLLGGIALFAEQQRLSVAESLKVTFWLFWALLFCNSVYPNMLFIFPESMRCRYTCAMLDVFFDLGYVLTYLVMVVIGATELHVNVSVWGNFGERSQLGFSNSISPKFAFPSEFLQYMAVYVSIAHVCCACRAVQRGQTPELEAARDARPKVVWAHVRCQTWVRRFLKYIYSPCLTALLVYLLICQDAYPGHRGDFTCFPCRCSAGRLQSCSLAAQLQQEQLVIAGVTSIEPQAFKPLGCRLSRLSLANNSITSLEARSFEQLPCLQILDISRAKLRMLAKDSFYGLEQLEVLSLHGNELRNISGDHLSHLPSLEKLLLGSKAVWDNETETNYDLEAGNLIRILPPRLFEGNPHLNLFDISGNNITKVDRDTFVGATNLRVLDLSQNSLRELPEGLFVDLPRLHTVFLDHNNISALPEGLFAGLSGLQKVWLNNNQLSALPEGLFAGLLTLQKVWLHNNQLSALPEGLFAGLSTLQWLGLDNNQLSALPEGLFAGLSSLQKVWLHNNQLSALPEGLFAGLSTLQLLALHNNQLSALPEGLFAGPSSLQKVSLNNNQLSALPEGLFAGLYSLQDVWLYNNQLSALPEGLFAGLSTLQLLSLSNNQLSALPEGLFAGLYSLQDVWLYNNQLSALPEGLFAGLSTLQLLSLSNNQLSALPEGLFAGLSSLQKVLLNNNQLSALPEGLFAGLSSLQKVWLSNNQLSALPGGLFAGLYSLQDVWLHNNQLSALPEGLFAGLSSLQKVWLHNNQLSALPEGLFAGLYSLQEVWLHNNQLSALPEGLFAGLYSLQEVWLNNNQLSALPEGLFAGLSSLQVLGLHYNQLSALPKGLFAGLYSLQEVWLYNNQLSALPEGFFAGLSNLKLLGLNNNQLSALPEGLFAGPSSLQKVSLNNNQLSALPEGLFAGLSTLQKMWLYNNQLSALPEGLFAGLSTLQVLGLHNNQVSALPEGLFAGLSSLQQVSLNNNQLSALPEGLFAGLYSLQEVWLYNNQLSALPEGLFAGLSSLQKVWLHNNSLKEG</sequence>
<dbReference type="InterPro" id="IPR032675">
    <property type="entry name" value="LRR_dom_sf"/>
</dbReference>
<gene>
    <name evidence="6" type="ORF">C1SCF055_LOCUS32178</name>
</gene>
<name>A0A9P1DA39_9DINO</name>
<proteinExistence type="predicted"/>
<dbReference type="FunFam" id="3.80.10.10:FF:000770">
    <property type="entry name" value="Uncharacterized protein"/>
    <property type="match status" value="1"/>
</dbReference>
<dbReference type="SMART" id="SM00369">
    <property type="entry name" value="LRR_TYP"/>
    <property type="match status" value="30"/>
</dbReference>
<keyword evidence="5" id="KW-0472">Membrane</keyword>
<evidence type="ECO:0000256" key="3">
    <source>
        <dbReference type="ARBA" id="ARBA00022737"/>
    </source>
</evidence>
<feature type="transmembrane region" description="Helical" evidence="5">
    <location>
        <begin position="645"/>
        <end position="667"/>
    </location>
</feature>
<feature type="transmembrane region" description="Helical" evidence="5">
    <location>
        <begin position="1087"/>
        <end position="1108"/>
    </location>
</feature>
<dbReference type="Gene3D" id="3.80.10.10">
    <property type="entry name" value="Ribonuclease Inhibitor"/>
    <property type="match status" value="8"/>
</dbReference>
<feature type="transmembrane region" description="Helical" evidence="5">
    <location>
        <begin position="899"/>
        <end position="925"/>
    </location>
</feature>
<dbReference type="Proteomes" id="UP001152797">
    <property type="component" value="Unassembled WGS sequence"/>
</dbReference>
<dbReference type="EMBL" id="CAMXCT030003848">
    <property type="protein sequence ID" value="CAL4793858.1"/>
    <property type="molecule type" value="Genomic_DNA"/>
</dbReference>
<dbReference type="PROSITE" id="PS51450">
    <property type="entry name" value="LRR"/>
    <property type="match status" value="2"/>
</dbReference>
<keyword evidence="1" id="KW-0433">Leucine-rich repeat</keyword>
<evidence type="ECO:0000256" key="1">
    <source>
        <dbReference type="ARBA" id="ARBA00022614"/>
    </source>
</evidence>
<feature type="transmembrane region" description="Helical" evidence="5">
    <location>
        <begin position="1007"/>
        <end position="1028"/>
    </location>
</feature>
<accession>A0A9P1DA39</accession>
<reference evidence="6" key="1">
    <citation type="submission" date="2022-10" db="EMBL/GenBank/DDBJ databases">
        <authorList>
            <person name="Chen Y."/>
            <person name="Dougan E. K."/>
            <person name="Chan C."/>
            <person name="Rhodes N."/>
            <person name="Thang M."/>
        </authorList>
    </citation>
    <scope>NUCLEOTIDE SEQUENCE</scope>
</reference>
<dbReference type="InterPro" id="IPR003591">
    <property type="entry name" value="Leu-rich_rpt_typical-subtyp"/>
</dbReference>
<keyword evidence="2" id="KW-0732">Signal</keyword>
<feature type="transmembrane region" description="Helical" evidence="5">
    <location>
        <begin position="1053"/>
        <end position="1075"/>
    </location>
</feature>
<dbReference type="PANTHER" id="PTHR24369:SF210">
    <property type="entry name" value="CHAOPTIN-RELATED"/>
    <property type="match status" value="1"/>
</dbReference>
<evidence type="ECO:0000313" key="8">
    <source>
        <dbReference type="Proteomes" id="UP001152797"/>
    </source>
</evidence>
<protein>
    <submittedName>
        <fullName evidence="6">Uncharacterized protein</fullName>
    </submittedName>
</protein>
<dbReference type="GO" id="GO:0005886">
    <property type="term" value="C:plasma membrane"/>
    <property type="evidence" value="ECO:0007669"/>
    <property type="project" value="TreeGrafter"/>
</dbReference>
<dbReference type="FunFam" id="3.80.10.10:FF:001164">
    <property type="entry name" value="GH01279p"/>
    <property type="match status" value="4"/>
</dbReference>
<keyword evidence="5" id="KW-0812">Transmembrane</keyword>
<dbReference type="InterPro" id="IPR050541">
    <property type="entry name" value="LRR_TM_domain-containing"/>
</dbReference>
<dbReference type="SUPFAM" id="SSF52058">
    <property type="entry name" value="L domain-like"/>
    <property type="match status" value="4"/>
</dbReference>
<keyword evidence="4" id="KW-0325">Glycoprotein</keyword>
<keyword evidence="3" id="KW-0677">Repeat</keyword>
<dbReference type="SMART" id="SM00364">
    <property type="entry name" value="LRR_BAC"/>
    <property type="match status" value="21"/>
</dbReference>
<dbReference type="EMBL" id="CAMXCT010003848">
    <property type="protein sequence ID" value="CAI4006546.1"/>
    <property type="molecule type" value="Genomic_DNA"/>
</dbReference>
<dbReference type="Pfam" id="PF13855">
    <property type="entry name" value="LRR_8"/>
    <property type="match status" value="9"/>
</dbReference>
<comment type="caution">
    <text evidence="6">The sequence shown here is derived from an EMBL/GenBank/DDBJ whole genome shotgun (WGS) entry which is preliminary data.</text>
</comment>
<feature type="transmembrane region" description="Helical" evidence="5">
    <location>
        <begin position="967"/>
        <end position="986"/>
    </location>
</feature>
<feature type="non-terminal residue" evidence="6">
    <location>
        <position position="1"/>
    </location>
</feature>
<dbReference type="OrthoDB" id="277458at2759"/>
<reference evidence="7 8" key="2">
    <citation type="submission" date="2024-05" db="EMBL/GenBank/DDBJ databases">
        <authorList>
            <person name="Chen Y."/>
            <person name="Shah S."/>
            <person name="Dougan E. K."/>
            <person name="Thang M."/>
            <person name="Chan C."/>
        </authorList>
    </citation>
    <scope>NUCLEOTIDE SEQUENCE [LARGE SCALE GENOMIC DNA]</scope>
</reference>
<evidence type="ECO:0000313" key="7">
    <source>
        <dbReference type="EMBL" id="CAL4793858.1"/>
    </source>
</evidence>
<evidence type="ECO:0000256" key="2">
    <source>
        <dbReference type="ARBA" id="ARBA00022729"/>
    </source>
</evidence>
<keyword evidence="8" id="KW-1185">Reference proteome</keyword>
<dbReference type="PANTHER" id="PTHR24369">
    <property type="entry name" value="ANTIGEN BSP, PUTATIVE-RELATED"/>
    <property type="match status" value="1"/>
</dbReference>
<evidence type="ECO:0000256" key="4">
    <source>
        <dbReference type="ARBA" id="ARBA00023180"/>
    </source>
</evidence>